<protein>
    <recommendedName>
        <fullName evidence="3">DUF465 domain-containing protein</fullName>
    </recommendedName>
</protein>
<dbReference type="Gene3D" id="6.10.280.50">
    <property type="match status" value="1"/>
</dbReference>
<dbReference type="InterPro" id="IPR038444">
    <property type="entry name" value="DUF465_sf"/>
</dbReference>
<evidence type="ECO:0008006" key="3">
    <source>
        <dbReference type="Google" id="ProtNLM"/>
    </source>
</evidence>
<dbReference type="RefSeq" id="WP_034902134.1">
    <property type="nucleotide sequence ID" value="NZ_CP017057.1"/>
</dbReference>
<keyword evidence="2" id="KW-1185">Reference proteome</keyword>
<dbReference type="OrthoDB" id="1263265at2"/>
<name>A0A074NGK7_9SPHN</name>
<organism evidence="1 2">
    <name type="scientific">Erythrobacter litoralis</name>
    <dbReference type="NCBI Taxonomy" id="39960"/>
    <lineage>
        <taxon>Bacteria</taxon>
        <taxon>Pseudomonadati</taxon>
        <taxon>Pseudomonadota</taxon>
        <taxon>Alphaproteobacteria</taxon>
        <taxon>Sphingomonadales</taxon>
        <taxon>Erythrobacteraceae</taxon>
        <taxon>Erythrobacter/Porphyrobacter group</taxon>
        <taxon>Erythrobacter</taxon>
    </lineage>
</organism>
<dbReference type="EMBL" id="JMIX01000004">
    <property type="protein sequence ID" value="KEO96772.1"/>
    <property type="molecule type" value="Genomic_DNA"/>
</dbReference>
<dbReference type="Pfam" id="PF04325">
    <property type="entry name" value="DUF465"/>
    <property type="match status" value="1"/>
</dbReference>
<evidence type="ECO:0000313" key="1">
    <source>
        <dbReference type="EMBL" id="KEO96772.1"/>
    </source>
</evidence>
<accession>A0A074NGK7</accession>
<dbReference type="InterPro" id="IPR007420">
    <property type="entry name" value="DUF465"/>
</dbReference>
<proteinExistence type="predicted"/>
<dbReference type="AlphaFoldDB" id="A0A074NGK7"/>
<comment type="caution">
    <text evidence="1">The sequence shown here is derived from an EMBL/GenBank/DDBJ whole genome shotgun (WGS) entry which is preliminary data.</text>
</comment>
<dbReference type="PATRIC" id="fig|39960.10.peg.2917"/>
<gene>
    <name evidence="1" type="ORF">EH32_08805</name>
</gene>
<sequence length="91" mass="10379">MSAHTPHELADEFPHDADVLHRLKLGDAHFNSLASRYHAVNRAIHRVESEIEPASDEYTEQLKRRRLALLDEIALMVERAEGRFAPETAHA</sequence>
<dbReference type="KEGG" id="elq:Ga0102493_11665"/>
<evidence type="ECO:0000313" key="2">
    <source>
        <dbReference type="Proteomes" id="UP000027866"/>
    </source>
</evidence>
<dbReference type="Proteomes" id="UP000027866">
    <property type="component" value="Unassembled WGS sequence"/>
</dbReference>
<reference evidence="1 2" key="1">
    <citation type="submission" date="2014-04" db="EMBL/GenBank/DDBJ databases">
        <title>A comprehensive comparison of genomes of Erythrobacter spp. Strains.</title>
        <authorList>
            <person name="Zheng Q."/>
        </authorList>
    </citation>
    <scope>NUCLEOTIDE SEQUENCE [LARGE SCALE GENOMIC DNA]</scope>
    <source>
        <strain evidence="1 2">DSM 8509</strain>
    </source>
</reference>